<accession>A0AAP0JHX7</accession>
<dbReference type="AlphaFoldDB" id="A0AAP0JHX7"/>
<sequence>MAFKIHLKLSRRRTSSNHTPRRGSIGPMTCHQRRCRCRADATVAPMPSSRHCHHHRCFATVAAPSPTASLRRHRRRRCAAGVAAGATAGRRPAVRPLLIAAPDRRCQTTLLLCRRPHQPHPPAGLLAVRHRRCRPPPLPAAETPPPLWNRATSRALPASSWPRLLAAIPGAVVAAASGSSSPELQPPPSAPPPSLSLGSPLLPLLSSLSLLFFSYPITLLSFSFFFKLKCVREIKRCGELSRHIKNIFIQYFPKKLCAPLPLPRPCYPLRRSPRLAPTPPPPQSPLPPNTPSSSKPPLPQHPFSTSSIAPLSSTHYRKPFLPLRLWLCPFLPPISHPPTHLAPHGVAALSFAFNHCIIDDIGTSFSSTPTRQTLLYNERNFVKPPRSPSRTNLPSPPPPNPRIGKKRKKKENKKWAHQ</sequence>
<feature type="region of interest" description="Disordered" evidence="1">
    <location>
        <begin position="271"/>
        <end position="310"/>
    </location>
</feature>
<gene>
    <name evidence="3" type="ORF">Scep_012848</name>
</gene>
<evidence type="ECO:0000256" key="1">
    <source>
        <dbReference type="SAM" id="MobiDB-lite"/>
    </source>
</evidence>
<reference evidence="3 4" key="1">
    <citation type="submission" date="2024-01" db="EMBL/GenBank/DDBJ databases">
        <title>Genome assemblies of Stephania.</title>
        <authorList>
            <person name="Yang L."/>
        </authorList>
    </citation>
    <scope>NUCLEOTIDE SEQUENCE [LARGE SCALE GENOMIC DNA]</scope>
    <source>
        <strain evidence="3">JXDWG</strain>
        <tissue evidence="3">Leaf</tissue>
    </source>
</reference>
<keyword evidence="4" id="KW-1185">Reference proteome</keyword>
<dbReference type="Proteomes" id="UP001419268">
    <property type="component" value="Unassembled WGS sequence"/>
</dbReference>
<feature type="region of interest" description="Disordered" evidence="1">
    <location>
        <begin position="379"/>
        <end position="418"/>
    </location>
</feature>
<comment type="caution">
    <text evidence="3">The sequence shown here is derived from an EMBL/GenBank/DDBJ whole genome shotgun (WGS) entry which is preliminary data.</text>
</comment>
<feature type="compositionally biased region" description="Pro residues" evidence="1">
    <location>
        <begin position="276"/>
        <end position="300"/>
    </location>
</feature>
<keyword evidence="2" id="KW-0472">Membrane</keyword>
<name>A0AAP0JHX7_9MAGN</name>
<keyword evidence="2" id="KW-1133">Transmembrane helix</keyword>
<feature type="transmembrane region" description="Helical" evidence="2">
    <location>
        <begin position="201"/>
        <end position="226"/>
    </location>
</feature>
<feature type="compositionally biased region" description="Basic residues" evidence="1">
    <location>
        <begin position="403"/>
        <end position="418"/>
    </location>
</feature>
<protein>
    <submittedName>
        <fullName evidence="3">Uncharacterized protein</fullName>
    </submittedName>
</protein>
<evidence type="ECO:0000313" key="3">
    <source>
        <dbReference type="EMBL" id="KAK9133320.1"/>
    </source>
</evidence>
<keyword evidence="2" id="KW-0812">Transmembrane</keyword>
<dbReference type="EMBL" id="JBBNAG010000005">
    <property type="protein sequence ID" value="KAK9133320.1"/>
    <property type="molecule type" value="Genomic_DNA"/>
</dbReference>
<organism evidence="3 4">
    <name type="scientific">Stephania cephalantha</name>
    <dbReference type="NCBI Taxonomy" id="152367"/>
    <lineage>
        <taxon>Eukaryota</taxon>
        <taxon>Viridiplantae</taxon>
        <taxon>Streptophyta</taxon>
        <taxon>Embryophyta</taxon>
        <taxon>Tracheophyta</taxon>
        <taxon>Spermatophyta</taxon>
        <taxon>Magnoliopsida</taxon>
        <taxon>Ranunculales</taxon>
        <taxon>Menispermaceae</taxon>
        <taxon>Menispermoideae</taxon>
        <taxon>Cissampelideae</taxon>
        <taxon>Stephania</taxon>
    </lineage>
</organism>
<evidence type="ECO:0000256" key="2">
    <source>
        <dbReference type="SAM" id="Phobius"/>
    </source>
</evidence>
<proteinExistence type="predicted"/>
<evidence type="ECO:0000313" key="4">
    <source>
        <dbReference type="Proteomes" id="UP001419268"/>
    </source>
</evidence>